<accession>A0A4S3PNM0</accession>
<comment type="caution">
    <text evidence="1">The sequence shown here is derived from an EMBL/GenBank/DDBJ whole genome shotgun (WGS) entry which is preliminary data.</text>
</comment>
<dbReference type="AlphaFoldDB" id="A0A4S3PNM0"/>
<dbReference type="STRING" id="1033734.GCA_000285535_01431"/>
<dbReference type="SUPFAM" id="SSF56059">
    <property type="entry name" value="Glutathione synthetase ATP-binding domain-like"/>
    <property type="match status" value="1"/>
</dbReference>
<gene>
    <name evidence="1" type="ORF">E1I69_17085</name>
</gene>
<name>A0A4S3PNM0_9BACI</name>
<evidence type="ECO:0000313" key="2">
    <source>
        <dbReference type="Proteomes" id="UP000306477"/>
    </source>
</evidence>
<keyword evidence="2" id="KW-1185">Reference proteome</keyword>
<sequence>MISLGFVTLYPNQELGLATELAKRAPEFGIELYRLTPTSIEPTSELVRGESYNHKTNKWEQSSFEIPMFLYDRCFYSNDEISKKSQPIMNWLKLRPATVFLGHGLPNKWEIYKTLRQDKELSPYVPSTEQALSSSAILRTLTKKQQLILKPEKGSMGKGIIGLFLHRNYVEVVYKDEKLLNKNQFTTRRELKTWLDSIISNQPYLLQPYLPLHNEENRPFDIRILLQKNGQGKWMEQGRGIRLGMPDHLISNLGGGGETRSYESWTENMSFHQKQLLSENIHTINNRLPELLEEQFEPLFEIGVDLGLTSEGAIWILDTNSKPGRKVLLETNPSKEDALYKTPLQYCLHLHSKQTT</sequence>
<dbReference type="Proteomes" id="UP000306477">
    <property type="component" value="Unassembled WGS sequence"/>
</dbReference>
<proteinExistence type="predicted"/>
<evidence type="ECO:0000313" key="1">
    <source>
        <dbReference type="EMBL" id="THE10854.1"/>
    </source>
</evidence>
<dbReference type="Pfam" id="PF14398">
    <property type="entry name" value="ATPgrasp_YheCD"/>
    <property type="match status" value="1"/>
</dbReference>
<reference evidence="1 2" key="1">
    <citation type="journal article" date="2019" name="Indoor Air">
        <title>Impacts of indoor surface finishes on bacterial viability.</title>
        <authorList>
            <person name="Hu J."/>
            <person name="Maamar S.B."/>
            <person name="Glawe A.J."/>
            <person name="Gottel N."/>
            <person name="Gilbert J.A."/>
            <person name="Hartmann E.M."/>
        </authorList>
    </citation>
    <scope>NUCLEOTIDE SEQUENCE [LARGE SCALE GENOMIC DNA]</scope>
    <source>
        <strain evidence="1 2">AF060A6</strain>
    </source>
</reference>
<dbReference type="OrthoDB" id="7869153at2"/>
<dbReference type="InterPro" id="IPR026838">
    <property type="entry name" value="YheC/D"/>
</dbReference>
<dbReference type="RefSeq" id="WP_136380778.1">
    <property type="nucleotide sequence ID" value="NZ_SLUB01000038.1"/>
</dbReference>
<protein>
    <submittedName>
        <fullName evidence="1">YheC/YheD family protein</fullName>
    </submittedName>
</protein>
<dbReference type="EMBL" id="SLUB01000038">
    <property type="protein sequence ID" value="THE10854.1"/>
    <property type="molecule type" value="Genomic_DNA"/>
</dbReference>
<organism evidence="1 2">
    <name type="scientific">Bacillus timonensis</name>
    <dbReference type="NCBI Taxonomy" id="1033734"/>
    <lineage>
        <taxon>Bacteria</taxon>
        <taxon>Bacillati</taxon>
        <taxon>Bacillota</taxon>
        <taxon>Bacilli</taxon>
        <taxon>Bacillales</taxon>
        <taxon>Bacillaceae</taxon>
        <taxon>Bacillus</taxon>
    </lineage>
</organism>